<proteinExistence type="predicted"/>
<evidence type="ECO:0000313" key="1">
    <source>
        <dbReference type="EMBL" id="KAK9318927.1"/>
    </source>
</evidence>
<gene>
    <name evidence="1" type="ORF">V1517DRAFT_342204</name>
</gene>
<keyword evidence="2" id="KW-1185">Reference proteome</keyword>
<dbReference type="EMBL" id="MU970264">
    <property type="protein sequence ID" value="KAK9318927.1"/>
    <property type="molecule type" value="Genomic_DNA"/>
</dbReference>
<accession>A0ACC3TDG9</accession>
<name>A0ACC3TDG9_9ASCO</name>
<evidence type="ECO:0000313" key="2">
    <source>
        <dbReference type="Proteomes" id="UP001489719"/>
    </source>
</evidence>
<dbReference type="Proteomes" id="UP001489719">
    <property type="component" value="Unassembled WGS sequence"/>
</dbReference>
<organism evidence="1 2">
    <name type="scientific">Lipomyces orientalis</name>
    <dbReference type="NCBI Taxonomy" id="1233043"/>
    <lineage>
        <taxon>Eukaryota</taxon>
        <taxon>Fungi</taxon>
        <taxon>Dikarya</taxon>
        <taxon>Ascomycota</taxon>
        <taxon>Saccharomycotina</taxon>
        <taxon>Lipomycetes</taxon>
        <taxon>Lipomycetales</taxon>
        <taxon>Lipomycetaceae</taxon>
        <taxon>Lipomyces</taxon>
    </lineage>
</organism>
<reference evidence="2" key="1">
    <citation type="journal article" date="2024" name="Front. Bioeng. Biotechnol.">
        <title>Genome-scale model development and genomic sequencing of the oleaginous clade Lipomyces.</title>
        <authorList>
            <person name="Czajka J.J."/>
            <person name="Han Y."/>
            <person name="Kim J."/>
            <person name="Mondo S.J."/>
            <person name="Hofstad B.A."/>
            <person name="Robles A."/>
            <person name="Haridas S."/>
            <person name="Riley R."/>
            <person name="LaButti K."/>
            <person name="Pangilinan J."/>
            <person name="Andreopoulos W."/>
            <person name="Lipzen A."/>
            <person name="Yan J."/>
            <person name="Wang M."/>
            <person name="Ng V."/>
            <person name="Grigoriev I.V."/>
            <person name="Spatafora J.W."/>
            <person name="Magnuson J.K."/>
            <person name="Baker S.E."/>
            <person name="Pomraning K.R."/>
        </authorList>
    </citation>
    <scope>NUCLEOTIDE SEQUENCE [LARGE SCALE GENOMIC DNA]</scope>
    <source>
        <strain evidence="2">CBS 10300</strain>
    </source>
</reference>
<protein>
    <submittedName>
        <fullName evidence="1">YL1 nuclear protein-domain-containing protein</fullName>
    </submittedName>
</protein>
<sequence length="720" mass="80199">MPRSRDRSRSQSSTRSEDDLDGSESPEPVELLVAGREKRSTAGNRLRGLLDVEESLAEDDDVNGIFAETDDDTDFASSEEELEEDEEGEEGEVEEEVEIVDDEEEGSGREGSGEHMTFRGQPSLEKAIGKKIKQPETDKVDDDMFSDSSDSSDEGPRSADESDAGEKELMRQEKLNRARIRKRQEQRMVGFTTKKGKSAERIGGESLKDEQLARKREKTTKVSAFQAPEVVRSSTRAHTVKNKTYVLQRLQEQEKRKASNAVHHQPRAKELLTQDERIQRAKLIEEHNVASLNHFFEQEVIRKKDQRAAMFALRRIELGPFVRWQSVQVNLPVDQKRLIVEEIEHNEKPDGRKRAWRRHVGEHDEAKAEGARPEKRKYTKRAKLDFTASAAEVPGKNENATSRGLNVQTKSTNGHTAVPEPPEQFQILRPNDVGVRDIVTPDVDDDRTNREDSQQTEIQDFGSVGRMSSPTKVTEPLQLKPSTTTDGESKSQDGAQPAAKPKDADSQHITNEHCISIDGSANEAHPALKVENDNDNGLKAIVKNSTMDQRIVEDVSTSGLVAGDSNNPDVMESEPENSALDETLPTVDTKRESLPAVDKVPFSTELVSLMDFPPDQKLDASTVRLALLGSQASSGRPPQRAKRHLCPISGKAVRFKDPVTGVCYSSLESFRIIRKVLSGEMPWNSAFGEGMYYGTDDATAEWLVQQPEENDAASANVITD</sequence>
<comment type="caution">
    <text evidence="1">The sequence shown here is derived from an EMBL/GenBank/DDBJ whole genome shotgun (WGS) entry which is preliminary data.</text>
</comment>